<dbReference type="STRING" id="1038014.SAMN04487910_0656"/>
<dbReference type="InterPro" id="IPR037524">
    <property type="entry name" value="PA14/GLEYA"/>
</dbReference>
<dbReference type="RefSeq" id="WP_091405499.1">
    <property type="nucleotide sequence ID" value="NZ_FOAB01000001.1"/>
</dbReference>
<dbReference type="AlphaFoldDB" id="A0A1H7HGL6"/>
<dbReference type="NCBIfam" id="TIGR04183">
    <property type="entry name" value="Por_Secre_tail"/>
    <property type="match status" value="1"/>
</dbReference>
<proteinExistence type="predicted"/>
<dbReference type="SMART" id="SM00758">
    <property type="entry name" value="PA14"/>
    <property type="match status" value="1"/>
</dbReference>
<feature type="domain" description="PA14" evidence="3">
    <location>
        <begin position="418"/>
        <end position="554"/>
    </location>
</feature>
<dbReference type="Gene3D" id="2.60.120.260">
    <property type="entry name" value="Galactose-binding domain-like"/>
    <property type="match status" value="2"/>
</dbReference>
<organism evidence="4 5">
    <name type="scientific">Aquimarina amphilecti</name>
    <dbReference type="NCBI Taxonomy" id="1038014"/>
    <lineage>
        <taxon>Bacteria</taxon>
        <taxon>Pseudomonadati</taxon>
        <taxon>Bacteroidota</taxon>
        <taxon>Flavobacteriia</taxon>
        <taxon>Flavobacteriales</taxon>
        <taxon>Flavobacteriaceae</taxon>
        <taxon>Aquimarina</taxon>
    </lineage>
</organism>
<dbReference type="SUPFAM" id="SSF49785">
    <property type="entry name" value="Galactose-binding domain-like"/>
    <property type="match status" value="2"/>
</dbReference>
<dbReference type="CDD" id="cd04082">
    <property type="entry name" value="CBM35_pectate_lyase-like"/>
    <property type="match status" value="1"/>
</dbReference>
<keyword evidence="1" id="KW-0732">Signal</keyword>
<dbReference type="Gene3D" id="2.60.120.380">
    <property type="match status" value="1"/>
</dbReference>
<keyword evidence="5" id="KW-1185">Reference proteome</keyword>
<evidence type="ECO:0000256" key="1">
    <source>
        <dbReference type="ARBA" id="ARBA00022729"/>
    </source>
</evidence>
<dbReference type="PROSITE" id="PS51175">
    <property type="entry name" value="CBM6"/>
    <property type="match status" value="2"/>
</dbReference>
<accession>A0A1H7HGL6</accession>
<dbReference type="Pfam" id="PF07691">
    <property type="entry name" value="PA14"/>
    <property type="match status" value="1"/>
</dbReference>
<dbReference type="InterPro" id="IPR008979">
    <property type="entry name" value="Galactose-bd-like_sf"/>
</dbReference>
<name>A0A1H7HGL6_AQUAM</name>
<dbReference type="Gene3D" id="2.60.120.200">
    <property type="match status" value="1"/>
</dbReference>
<dbReference type="GO" id="GO:0030246">
    <property type="term" value="F:carbohydrate binding"/>
    <property type="evidence" value="ECO:0007669"/>
    <property type="project" value="InterPro"/>
</dbReference>
<dbReference type="InterPro" id="IPR025975">
    <property type="entry name" value="Polysacc_lyase"/>
</dbReference>
<reference evidence="4 5" key="1">
    <citation type="submission" date="2016-10" db="EMBL/GenBank/DDBJ databases">
        <authorList>
            <person name="de Groot N.N."/>
        </authorList>
    </citation>
    <scope>NUCLEOTIDE SEQUENCE [LARGE SCALE GENOMIC DNA]</scope>
    <source>
        <strain evidence="4 5">DSM 25232</strain>
    </source>
</reference>
<dbReference type="InterPro" id="IPR006584">
    <property type="entry name" value="Cellulose-bd_IV"/>
</dbReference>
<dbReference type="InterPro" id="IPR026444">
    <property type="entry name" value="Secre_tail"/>
</dbReference>
<feature type="domain" description="CBM6" evidence="2">
    <location>
        <begin position="561"/>
        <end position="684"/>
    </location>
</feature>
<evidence type="ECO:0000313" key="5">
    <source>
        <dbReference type="Proteomes" id="UP000198521"/>
    </source>
</evidence>
<evidence type="ECO:0000259" key="3">
    <source>
        <dbReference type="PROSITE" id="PS51820"/>
    </source>
</evidence>
<dbReference type="CDD" id="cd04084">
    <property type="entry name" value="CBM6_xylanase-like"/>
    <property type="match status" value="1"/>
</dbReference>
<dbReference type="EMBL" id="FOAB01000001">
    <property type="protein sequence ID" value="SEK49536.1"/>
    <property type="molecule type" value="Genomic_DNA"/>
</dbReference>
<dbReference type="OrthoDB" id="9804511at2"/>
<dbReference type="Proteomes" id="UP000198521">
    <property type="component" value="Unassembled WGS sequence"/>
</dbReference>
<dbReference type="Pfam" id="PF03422">
    <property type="entry name" value="CBM_6"/>
    <property type="match status" value="2"/>
</dbReference>
<evidence type="ECO:0000313" key="4">
    <source>
        <dbReference type="EMBL" id="SEK49536.1"/>
    </source>
</evidence>
<dbReference type="InterPro" id="IPR011658">
    <property type="entry name" value="PA14_dom"/>
</dbReference>
<evidence type="ECO:0000259" key="2">
    <source>
        <dbReference type="PROSITE" id="PS51175"/>
    </source>
</evidence>
<dbReference type="InterPro" id="IPR005084">
    <property type="entry name" value="CBM6"/>
</dbReference>
<gene>
    <name evidence="4" type="ORF">SAMN04487910_0656</name>
</gene>
<feature type="domain" description="CBM6" evidence="2">
    <location>
        <begin position="278"/>
        <end position="398"/>
    </location>
</feature>
<dbReference type="PROSITE" id="PS51820">
    <property type="entry name" value="PA14"/>
    <property type="match status" value="1"/>
</dbReference>
<sequence length="999" mass="109400">MKISNYSFSIIFGIFLLFTNTSKAQILVSHDFDNGNLGPFNVCTTQNPNYSKVVNGRLKTWWTSEGYNGTRMDKGAEACGDQWTTYKEGWYGMNLELGSDYPKNKKAGIAQIFGFIPGFWSWESMLQVENGDLTIIHRSNGGSSSNVEEVVYSNFPYETEVPIVIHFILSNQNKGEFEIWVNGVSEYRKSNINFGFGNFDSNDVKIGNADQDFGSESAGSLTVLKMGQYNFQDTEYETNETRTVYYDNVSWYNGPNGYDIVNPSEDTVELCESHDAFSQIEAEDFCEQSGIQTGTTNSFVGWVNNGDWVHYENIDFGSGANSIEMSVSSGTSGGTIEVRQGSVSGTLLGIVEVTNTGSFTSWETLTASISEISEKQDIYFVFNGGSGYLLDVDWFKFSKDTTNNVCNSPLTDVTPPSNLASGINYSYYEGNWNSLPNFNSLSSISTGIASAIDLSNTQSQDNFGLTFDGYINVPSNGSYTFYTTSDDGSTLLIDGIIVVDNDGLHGEREESGTVCLEAGYHEIEVQFFERTGGNVLSVAYEGPGISKQNVPTYYGATNNTITIQEDETGFCFANGTVDNNHTGHTGTGFINTDNVYGNGIDWKINGSAGAYTIIWRYASTSNRSAKLVVDGSTVASNINFNTTGSWTTWETESITVNLSDGIKDIRLEATNNSGLGNIDYMQVTGPNVSALACTTIGEDCSDFFGGLSITQTNPGCSNNNGQIIVNFEDSDVYTQIQLSIDGGNSYPITVNDNTGSYSFTGLSNAEYQVAARYAGGDCEYNVAHLILIQDCGDIPLNPGGVSWHDSYEANGFCWCSTNFDHNLGSKKVIVNGTQYSVVDICDELEKHPLFRSRNNGDNIYNDVQCGNGPINDSSDEPLCPGRVDMGVEGCLLRGVHWDMEWLASRDRFKENNKLPENIAKEAPLVYPNPVKSDGLLNINVSGLGLARVEIYSLAGLRIHSENINGKSMSIDLQHLNTGVYIVKILDNKQSYFSKISVQK</sequence>
<dbReference type="SMART" id="SM00606">
    <property type="entry name" value="CBD_IV"/>
    <property type="match status" value="2"/>
</dbReference>
<dbReference type="Pfam" id="PF18962">
    <property type="entry name" value="Por_Secre_tail"/>
    <property type="match status" value="1"/>
</dbReference>
<dbReference type="Pfam" id="PF14099">
    <property type="entry name" value="Polysacc_lyase"/>
    <property type="match status" value="1"/>
</dbReference>
<protein>
    <submittedName>
        <fullName evidence="4">Por secretion system C-terminal sorting domain-containing protein</fullName>
    </submittedName>
</protein>